<dbReference type="Proteomes" id="UP000242515">
    <property type="component" value="Unassembled WGS sequence"/>
</dbReference>
<dbReference type="SUPFAM" id="SSF63840">
    <property type="entry name" value="Ribonuclease domain of colicin E3"/>
    <property type="match status" value="1"/>
</dbReference>
<dbReference type="Gene3D" id="3.10.380.10">
    <property type="entry name" value="Colicin E3-like ribonuclease domain"/>
    <property type="match status" value="1"/>
</dbReference>
<keyword evidence="5" id="KW-1185">Reference proteome</keyword>
<dbReference type="InterPro" id="IPR036725">
    <property type="entry name" value="ColE3_ribonuclease_sf"/>
</dbReference>
<sequence length="275" mass="29570">MDEAERKKALEQKRDILKQPLTSAEDKELAGIKQTDKDRGQAIKDICTQGNKGSSACSGLVNEAQSALAKYGDMVSYSLIYRGLYPQDAANLESILKGLDPDSITCDVVIKGIVDANGGKLSWSDVETRYDAMTISVEIVRALVGGKGKAPDKLEIAGKVPHVNPDTKIATGQTVGAFEKSLASLPPRERVAIVKQAAPKAAAEHGMVKDNLLTKKNGGRDVYRGQDGNLYALDTQHGRFEVVSPKGKHLGEVDFSMQKIPNSIDKSGGHDLKVK</sequence>
<dbReference type="EMBL" id="FOGC01000012">
    <property type="protein sequence ID" value="SER12943.1"/>
    <property type="molecule type" value="Genomic_DNA"/>
</dbReference>
<gene>
    <name evidence="4" type="ORF">SAMN05216522_1129</name>
</gene>
<dbReference type="InterPro" id="IPR009105">
    <property type="entry name" value="Colicin_E3_ribonuclease"/>
</dbReference>
<accession>A0A1H9LPZ4</accession>
<evidence type="ECO:0000313" key="4">
    <source>
        <dbReference type="EMBL" id="SER12943.1"/>
    </source>
</evidence>
<dbReference type="STRING" id="988801.SAMN05216522_1129"/>
<feature type="domain" description="Colicin E3-like ribonuclease" evidence="2">
    <location>
        <begin position="215"/>
        <end position="256"/>
    </location>
</feature>
<name>A0A1H9LPZ4_9GAMM</name>
<evidence type="ECO:0000259" key="2">
    <source>
        <dbReference type="Pfam" id="PF09000"/>
    </source>
</evidence>
<proteinExistence type="predicted"/>
<dbReference type="Pfam" id="PF09000">
    <property type="entry name" value="Cytotoxic"/>
    <property type="match status" value="1"/>
</dbReference>
<protein>
    <submittedName>
        <fullName evidence="4">Cytotoxic</fullName>
    </submittedName>
</protein>
<dbReference type="RefSeq" id="WP_230527500.1">
    <property type="nucleotide sequence ID" value="NZ_FOGC01000012.1"/>
</dbReference>
<evidence type="ECO:0000256" key="1">
    <source>
        <dbReference type="SAM" id="MobiDB-lite"/>
    </source>
</evidence>
<evidence type="ECO:0000259" key="3">
    <source>
        <dbReference type="Pfam" id="PF21726"/>
    </source>
</evidence>
<evidence type="ECO:0000313" key="5">
    <source>
        <dbReference type="Proteomes" id="UP000242515"/>
    </source>
</evidence>
<dbReference type="AlphaFoldDB" id="A0A1H9LPZ4"/>
<feature type="compositionally biased region" description="Basic and acidic residues" evidence="1">
    <location>
        <begin position="1"/>
        <end position="17"/>
    </location>
</feature>
<organism evidence="4 5">
    <name type="scientific">Rosenbergiella nectarea</name>
    <dbReference type="NCBI Taxonomy" id="988801"/>
    <lineage>
        <taxon>Bacteria</taxon>
        <taxon>Pseudomonadati</taxon>
        <taxon>Pseudomonadota</taxon>
        <taxon>Gammaproteobacteria</taxon>
        <taxon>Enterobacterales</taxon>
        <taxon>Erwiniaceae</taxon>
        <taxon>Rosenbergiella</taxon>
    </lineage>
</organism>
<feature type="domain" description="DUF6862" evidence="3">
    <location>
        <begin position="3"/>
        <end position="72"/>
    </location>
</feature>
<reference evidence="5" key="1">
    <citation type="submission" date="2016-10" db="EMBL/GenBank/DDBJ databases">
        <authorList>
            <person name="Varghese N."/>
            <person name="Submissions S."/>
        </authorList>
    </citation>
    <scope>NUCLEOTIDE SEQUENCE [LARGE SCALE GENOMIC DNA]</scope>
    <source>
        <strain evidence="5">8N4</strain>
    </source>
</reference>
<dbReference type="GO" id="GO:0016788">
    <property type="term" value="F:hydrolase activity, acting on ester bonds"/>
    <property type="evidence" value="ECO:0007669"/>
    <property type="project" value="InterPro"/>
</dbReference>
<dbReference type="GO" id="GO:0003723">
    <property type="term" value="F:RNA binding"/>
    <property type="evidence" value="ECO:0007669"/>
    <property type="project" value="InterPro"/>
</dbReference>
<dbReference type="Pfam" id="PF21726">
    <property type="entry name" value="DUF6862"/>
    <property type="match status" value="1"/>
</dbReference>
<dbReference type="GO" id="GO:0043022">
    <property type="term" value="F:ribosome binding"/>
    <property type="evidence" value="ECO:0007669"/>
    <property type="project" value="InterPro"/>
</dbReference>
<feature type="region of interest" description="Disordered" evidence="1">
    <location>
        <begin position="1"/>
        <end position="22"/>
    </location>
</feature>
<dbReference type="InterPro" id="IPR049271">
    <property type="entry name" value="DUF6862"/>
</dbReference>